<sequence>MFNLVRASLFQAMVVCLSIILVSACGGGGDSSPADNSSATPAPVSATTAPAAPPPTSQESTDDENYTPDTAALDSEANKSTQLYVEPDFTFDTHKVITLDITATGANGQALANTMVLVSVVDNDIEAMDDEKLQNKALLTVAKTNSNGTIYRKVEIASIQKKLLIELNALGIENEVLVAIAEDNYVTHQFR</sequence>
<organism evidence="3 4">
    <name type="scientific">Salinimonas profundi</name>
    <dbReference type="NCBI Taxonomy" id="2729140"/>
    <lineage>
        <taxon>Bacteria</taxon>
        <taxon>Pseudomonadati</taxon>
        <taxon>Pseudomonadota</taxon>
        <taxon>Gammaproteobacteria</taxon>
        <taxon>Alteromonadales</taxon>
        <taxon>Alteromonadaceae</taxon>
        <taxon>Alteromonas/Salinimonas group</taxon>
        <taxon>Salinimonas</taxon>
    </lineage>
</organism>
<evidence type="ECO:0000313" key="3">
    <source>
        <dbReference type="EMBL" id="MBD3587089.1"/>
    </source>
</evidence>
<feature type="compositionally biased region" description="Low complexity" evidence="1">
    <location>
        <begin position="37"/>
        <end position="50"/>
    </location>
</feature>
<dbReference type="EMBL" id="JABBXD010000010">
    <property type="protein sequence ID" value="MBD3587089.1"/>
    <property type="molecule type" value="Genomic_DNA"/>
</dbReference>
<name>A0ABR8LSK4_9ALTE</name>
<feature type="signal peptide" evidence="2">
    <location>
        <begin position="1"/>
        <end position="24"/>
    </location>
</feature>
<evidence type="ECO:0000256" key="2">
    <source>
        <dbReference type="SAM" id="SignalP"/>
    </source>
</evidence>
<comment type="caution">
    <text evidence="3">The sequence shown here is derived from an EMBL/GenBank/DDBJ whole genome shotgun (WGS) entry which is preliminary data.</text>
</comment>
<keyword evidence="2" id="KW-0732">Signal</keyword>
<feature type="chain" id="PRO_5047366538" description="Lipoprotein" evidence="2">
    <location>
        <begin position="25"/>
        <end position="191"/>
    </location>
</feature>
<accession>A0ABR8LSK4</accession>
<gene>
    <name evidence="3" type="ORF">HHX48_15190</name>
</gene>
<evidence type="ECO:0008006" key="5">
    <source>
        <dbReference type="Google" id="ProtNLM"/>
    </source>
</evidence>
<keyword evidence="4" id="KW-1185">Reference proteome</keyword>
<dbReference type="PROSITE" id="PS51257">
    <property type="entry name" value="PROKAR_LIPOPROTEIN"/>
    <property type="match status" value="1"/>
</dbReference>
<proteinExistence type="predicted"/>
<evidence type="ECO:0000313" key="4">
    <source>
        <dbReference type="Proteomes" id="UP000624419"/>
    </source>
</evidence>
<dbReference type="RefSeq" id="WP_191026283.1">
    <property type="nucleotide sequence ID" value="NZ_JABBXD010000010.1"/>
</dbReference>
<reference evidence="3 4" key="1">
    <citation type="submission" date="2020-04" db="EMBL/GenBank/DDBJ databases">
        <title>Salinimonas sp. HHU 13199.</title>
        <authorList>
            <person name="Cui X."/>
            <person name="Zhang D."/>
        </authorList>
    </citation>
    <scope>NUCLEOTIDE SEQUENCE [LARGE SCALE GENOMIC DNA]</scope>
    <source>
        <strain evidence="3 4">HHU 13199</strain>
    </source>
</reference>
<dbReference type="Proteomes" id="UP000624419">
    <property type="component" value="Unassembled WGS sequence"/>
</dbReference>
<feature type="region of interest" description="Disordered" evidence="1">
    <location>
        <begin position="30"/>
        <end position="73"/>
    </location>
</feature>
<protein>
    <recommendedName>
        <fullName evidence="5">Lipoprotein</fullName>
    </recommendedName>
</protein>
<evidence type="ECO:0000256" key="1">
    <source>
        <dbReference type="SAM" id="MobiDB-lite"/>
    </source>
</evidence>